<dbReference type="Proteomes" id="UP000190092">
    <property type="component" value="Unassembled WGS sequence"/>
</dbReference>
<feature type="domain" description="AB hydrolase-1" evidence="2">
    <location>
        <begin position="27"/>
        <end position="184"/>
    </location>
</feature>
<dbReference type="AlphaFoldDB" id="A0A1T4TN67"/>
<dbReference type="PRINTS" id="PR00111">
    <property type="entry name" value="ABHYDROLASE"/>
</dbReference>
<dbReference type="InterPro" id="IPR000639">
    <property type="entry name" value="Epox_hydrolase-like"/>
</dbReference>
<evidence type="ECO:0000313" key="3">
    <source>
        <dbReference type="EMBL" id="SKA41771.1"/>
    </source>
</evidence>
<dbReference type="InterPro" id="IPR029058">
    <property type="entry name" value="AB_hydrolase_fold"/>
</dbReference>
<name>A0A1T4TN67_9HYPH</name>
<sequence>MEPRTRKVRGSGGLSLHVLEWGDPSAPAIVMLHGIRGYALTFASLATALQPDFRTIAYDQRGRGDSDWDPERQYYTENYVNDLAAVVSELKLERFDLLGHSMGGIAAYVYAAANPDRVRRLVIEDAGPGASEDSAGSVRIRQELQSAPTSFQDWDSAVEFMRKLRPTVTEAARLDRLRNMLKQRPDGTWSWKYDHAGIAEARLNPDPSRMVDLWPHVEAIGSPTLILRGGRSDYLKAQTAEAMCKRNPKLRWVEVADAGHYIHDDQPRIFEDHVISFLSGKTLSGSAS</sequence>
<proteinExistence type="predicted"/>
<dbReference type="PANTHER" id="PTHR46118">
    <property type="entry name" value="PROTEIN ABHD11"/>
    <property type="match status" value="1"/>
</dbReference>
<evidence type="ECO:0000313" key="4">
    <source>
        <dbReference type="Proteomes" id="UP000190092"/>
    </source>
</evidence>
<evidence type="ECO:0000256" key="1">
    <source>
        <dbReference type="ARBA" id="ARBA00022801"/>
    </source>
</evidence>
<dbReference type="PRINTS" id="PR00412">
    <property type="entry name" value="EPOXHYDRLASE"/>
</dbReference>
<dbReference type="EMBL" id="FUWJ01000023">
    <property type="protein sequence ID" value="SKA41771.1"/>
    <property type="molecule type" value="Genomic_DNA"/>
</dbReference>
<evidence type="ECO:0000259" key="2">
    <source>
        <dbReference type="Pfam" id="PF00561"/>
    </source>
</evidence>
<dbReference type="STRING" id="225324.SAMN02745126_06523"/>
<keyword evidence="4" id="KW-1185">Reference proteome</keyword>
<dbReference type="InterPro" id="IPR000073">
    <property type="entry name" value="AB_hydrolase_1"/>
</dbReference>
<dbReference type="Pfam" id="PF00561">
    <property type="entry name" value="Abhydrolase_1"/>
    <property type="match status" value="1"/>
</dbReference>
<accession>A0A1T4TN67</accession>
<dbReference type="SUPFAM" id="SSF53474">
    <property type="entry name" value="alpha/beta-Hydrolases"/>
    <property type="match status" value="1"/>
</dbReference>
<keyword evidence="1" id="KW-0378">Hydrolase</keyword>
<protein>
    <submittedName>
        <fullName evidence="3">Pimeloyl-ACP methyl ester carboxylesterase</fullName>
    </submittedName>
</protein>
<dbReference type="GO" id="GO:0016787">
    <property type="term" value="F:hydrolase activity"/>
    <property type="evidence" value="ECO:0007669"/>
    <property type="project" value="UniProtKB-KW"/>
</dbReference>
<dbReference type="PANTHER" id="PTHR46118:SF4">
    <property type="entry name" value="PROTEIN ABHD11"/>
    <property type="match status" value="1"/>
</dbReference>
<organism evidence="3 4">
    <name type="scientific">Enhydrobacter aerosaccus</name>
    <dbReference type="NCBI Taxonomy" id="225324"/>
    <lineage>
        <taxon>Bacteria</taxon>
        <taxon>Pseudomonadati</taxon>
        <taxon>Pseudomonadota</taxon>
        <taxon>Alphaproteobacteria</taxon>
        <taxon>Hyphomicrobiales</taxon>
        <taxon>Enhydrobacter</taxon>
    </lineage>
</organism>
<reference evidence="4" key="1">
    <citation type="submission" date="2017-02" db="EMBL/GenBank/DDBJ databases">
        <authorList>
            <person name="Varghese N."/>
            <person name="Submissions S."/>
        </authorList>
    </citation>
    <scope>NUCLEOTIDE SEQUENCE [LARGE SCALE GENOMIC DNA]</scope>
    <source>
        <strain evidence="4">ATCC 27094</strain>
    </source>
</reference>
<dbReference type="Gene3D" id="3.40.50.1820">
    <property type="entry name" value="alpha/beta hydrolase"/>
    <property type="match status" value="1"/>
</dbReference>
<dbReference type="OrthoDB" id="9791366at2"/>
<gene>
    <name evidence="3" type="ORF">SAMN02745126_06523</name>
</gene>